<keyword evidence="6" id="KW-0699">rRNA-binding</keyword>
<feature type="region of interest" description="G5" evidence="17">
    <location>
        <begin position="327"/>
        <end position="329"/>
    </location>
</feature>
<evidence type="ECO:0000256" key="10">
    <source>
        <dbReference type="ARBA" id="ARBA00022946"/>
    </source>
</evidence>
<dbReference type="SUPFAM" id="SSF54814">
    <property type="entry name" value="Prokaryotic type KH domain (KH-domain type II)"/>
    <property type="match status" value="1"/>
</dbReference>
<evidence type="ECO:0000256" key="12">
    <source>
        <dbReference type="ARBA" id="ARBA00023134"/>
    </source>
</evidence>
<dbReference type="HAMAP" id="MF_00367">
    <property type="entry name" value="GTPase_Era"/>
    <property type="match status" value="1"/>
</dbReference>
<dbReference type="InterPro" id="IPR006073">
    <property type="entry name" value="GTP-bd"/>
</dbReference>
<dbReference type="InterPro" id="IPR004044">
    <property type="entry name" value="KH_dom_type_2"/>
</dbReference>
<keyword evidence="9 16" id="KW-0694">RNA-binding</keyword>
<evidence type="ECO:0000256" key="5">
    <source>
        <dbReference type="ARBA" id="ARBA00022517"/>
    </source>
</evidence>
<dbReference type="GO" id="GO:0042254">
    <property type="term" value="P:ribosome biogenesis"/>
    <property type="evidence" value="ECO:0007669"/>
    <property type="project" value="UniProtKB-KW"/>
</dbReference>
<dbReference type="PANTHER" id="PTHR42698:SF1">
    <property type="entry name" value="GTPASE ERA, MITOCHONDRIAL"/>
    <property type="match status" value="1"/>
</dbReference>
<dbReference type="GO" id="GO:0005525">
    <property type="term" value="F:GTP binding"/>
    <property type="evidence" value="ECO:0007669"/>
    <property type="project" value="UniProtKB-UniRule"/>
</dbReference>
<feature type="region of interest" description="G3" evidence="17">
    <location>
        <begin position="163"/>
        <end position="166"/>
    </location>
</feature>
<evidence type="ECO:0000256" key="6">
    <source>
        <dbReference type="ARBA" id="ARBA00022730"/>
    </source>
</evidence>
<evidence type="ECO:0000256" key="18">
    <source>
        <dbReference type="SAM" id="MobiDB-lite"/>
    </source>
</evidence>
<feature type="domain" description="Era-type G" evidence="20">
    <location>
        <begin position="108"/>
        <end position="349"/>
    </location>
</feature>
<sequence length="456" mass="50583">MALRVCHHIFRKSVRRAINTNFTAPLENASPYLYTGSSAPRLQTNRQTVFHLTPACCVSSGVILDRLEKGKVTSTNGGVGHRLTAVRPEPSEHLSLLLRRPDQPWNPKIIRVAVVGAPNAGKSTLTNQLLGRKVFAVSKKVHTTRSRAVGVFTEDDTQIILLDTPGLTTPEKAKRHQLEDSLLVDPSNSLQEADLVVVLVDVSDKWTRNRLDFEVLKCLAQYPHIPAVLVLNKVDLLKSKSMLLDVTAELTEGVVNGRSIRVKGAAPARAGTTGWRRGSPAAPDPTDKGALEEPVAGTHSPRKLSKEEVRTLQSQRGWAHFKDVFMLSALDGEDVETLMRYFMLEAKPGSWVYHSEVLTDQSPEDLCRNTIREKLLEYLPQEVPYTMALRIDLWRELESGALAITVKLLVQKDSHMKMVIGPGGQLISKIAREAGEDLTRIFLRDVQLKITAKVTN</sequence>
<dbReference type="InterPro" id="IPR030388">
    <property type="entry name" value="G_ERA_dom"/>
</dbReference>
<dbReference type="GO" id="GO:0019843">
    <property type="term" value="F:rRNA binding"/>
    <property type="evidence" value="ECO:0007669"/>
    <property type="project" value="UniProtKB-KW"/>
</dbReference>
<keyword evidence="7 17" id="KW-0547">Nucleotide-binding</keyword>
<proteinExistence type="inferred from homology"/>
<protein>
    <recommendedName>
        <fullName evidence="4">GTPase Era, mitochondrial</fullName>
    </recommendedName>
    <alternativeName>
        <fullName evidence="15">ERA-like protein 1</fullName>
    </alternativeName>
</protein>
<dbReference type="FunFam" id="3.30.300.20:FF:000016">
    <property type="entry name" value="GTPase Era, mitochondrial isoform 1"/>
    <property type="match status" value="1"/>
</dbReference>
<evidence type="ECO:0000256" key="8">
    <source>
        <dbReference type="ARBA" id="ARBA00022792"/>
    </source>
</evidence>
<dbReference type="NCBIfam" id="TIGR00231">
    <property type="entry name" value="small_GTP"/>
    <property type="match status" value="1"/>
</dbReference>
<evidence type="ECO:0000259" key="20">
    <source>
        <dbReference type="PROSITE" id="PS51713"/>
    </source>
</evidence>
<dbReference type="Gene3D" id="3.30.300.20">
    <property type="match status" value="1"/>
</dbReference>
<dbReference type="InterPro" id="IPR027417">
    <property type="entry name" value="P-loop_NTPase"/>
</dbReference>
<dbReference type="InterPro" id="IPR005225">
    <property type="entry name" value="Small_GTP-bd"/>
</dbReference>
<dbReference type="GO" id="GO:0005759">
    <property type="term" value="C:mitochondrial matrix"/>
    <property type="evidence" value="ECO:0007669"/>
    <property type="project" value="UniProtKB-SubCell"/>
</dbReference>
<keyword evidence="22" id="KW-1185">Reference proteome</keyword>
<dbReference type="SUPFAM" id="SSF52540">
    <property type="entry name" value="P-loop containing nucleoside triphosphate hydrolases"/>
    <property type="match status" value="1"/>
</dbReference>
<dbReference type="PANTHER" id="PTHR42698">
    <property type="entry name" value="GTPASE ERA"/>
    <property type="match status" value="1"/>
</dbReference>
<dbReference type="FunFam" id="3.40.50.300:FF:002220">
    <property type="entry name" value="GTPase Era, mitochondrial"/>
    <property type="match status" value="1"/>
</dbReference>
<feature type="region of interest" description="Disordered" evidence="18">
    <location>
        <begin position="265"/>
        <end position="306"/>
    </location>
</feature>
<evidence type="ECO:0000256" key="15">
    <source>
        <dbReference type="ARBA" id="ARBA00030975"/>
    </source>
</evidence>
<keyword evidence="13" id="KW-0472">Membrane</keyword>
<keyword evidence="5" id="KW-0690">Ribosome biogenesis</keyword>
<feature type="region of interest" description="G2" evidence="17">
    <location>
        <begin position="142"/>
        <end position="146"/>
    </location>
</feature>
<keyword evidence="8" id="KW-0999">Mitochondrion inner membrane</keyword>
<comment type="similarity">
    <text evidence="3 17">Belongs to the TRAFAC class TrmE-Era-EngA-EngB-Septin-like GTPase superfamily. Era GTPase family.</text>
</comment>
<dbReference type="EMBL" id="JBHFQA010000008">
    <property type="protein sequence ID" value="KAL2095056.1"/>
    <property type="molecule type" value="Genomic_DNA"/>
</dbReference>
<keyword evidence="12 17" id="KW-0342">GTP-binding</keyword>
<dbReference type="Gene3D" id="3.40.50.300">
    <property type="entry name" value="P-loop containing nucleotide triphosphate hydrolases"/>
    <property type="match status" value="1"/>
</dbReference>
<keyword evidence="10" id="KW-0809">Transit peptide</keyword>
<dbReference type="PROSITE" id="PS51713">
    <property type="entry name" value="G_ERA"/>
    <property type="match status" value="1"/>
</dbReference>
<evidence type="ECO:0000256" key="7">
    <source>
        <dbReference type="ARBA" id="ARBA00022741"/>
    </source>
</evidence>
<dbReference type="CDD" id="cd04163">
    <property type="entry name" value="Era"/>
    <property type="match status" value="1"/>
</dbReference>
<evidence type="ECO:0000256" key="16">
    <source>
        <dbReference type="PROSITE-ProRule" id="PRU00118"/>
    </source>
</evidence>
<dbReference type="GO" id="GO:0005743">
    <property type="term" value="C:mitochondrial inner membrane"/>
    <property type="evidence" value="ECO:0007669"/>
    <property type="project" value="UniProtKB-SubCell"/>
</dbReference>
<dbReference type="CDD" id="cd22534">
    <property type="entry name" value="KH-II_Era"/>
    <property type="match status" value="1"/>
</dbReference>
<evidence type="ECO:0000256" key="9">
    <source>
        <dbReference type="ARBA" id="ARBA00022884"/>
    </source>
</evidence>
<dbReference type="InterPro" id="IPR005662">
    <property type="entry name" value="GTPase_Era-like"/>
</dbReference>
<dbReference type="Pfam" id="PF01926">
    <property type="entry name" value="MMR_HSR1"/>
    <property type="match status" value="1"/>
</dbReference>
<dbReference type="AlphaFoldDB" id="A0ABD1K7N6"/>
<evidence type="ECO:0000256" key="11">
    <source>
        <dbReference type="ARBA" id="ARBA00023128"/>
    </source>
</evidence>
<evidence type="ECO:0000256" key="13">
    <source>
        <dbReference type="ARBA" id="ARBA00023136"/>
    </source>
</evidence>
<feature type="region of interest" description="G1" evidence="17">
    <location>
        <begin position="116"/>
        <end position="123"/>
    </location>
</feature>
<feature type="domain" description="KH type-2" evidence="19">
    <location>
        <begin position="375"/>
        <end position="456"/>
    </location>
</feature>
<organism evidence="21 22">
    <name type="scientific">Coilia grayii</name>
    <name type="common">Gray's grenadier anchovy</name>
    <dbReference type="NCBI Taxonomy" id="363190"/>
    <lineage>
        <taxon>Eukaryota</taxon>
        <taxon>Metazoa</taxon>
        <taxon>Chordata</taxon>
        <taxon>Craniata</taxon>
        <taxon>Vertebrata</taxon>
        <taxon>Euteleostomi</taxon>
        <taxon>Actinopterygii</taxon>
        <taxon>Neopterygii</taxon>
        <taxon>Teleostei</taxon>
        <taxon>Clupei</taxon>
        <taxon>Clupeiformes</taxon>
        <taxon>Clupeoidei</taxon>
        <taxon>Engraulidae</taxon>
        <taxon>Coilinae</taxon>
        <taxon>Coilia</taxon>
    </lineage>
</organism>
<comment type="subcellular location">
    <subcellularLocation>
        <location evidence="2">Mitochondrion inner membrane</location>
        <topology evidence="2">Peripheral membrane protein</topology>
    </subcellularLocation>
    <subcellularLocation>
        <location evidence="1">Mitochondrion matrix</location>
    </subcellularLocation>
</comment>
<evidence type="ECO:0000256" key="4">
    <source>
        <dbReference type="ARBA" id="ARBA00019149"/>
    </source>
</evidence>
<evidence type="ECO:0000313" key="22">
    <source>
        <dbReference type="Proteomes" id="UP001591681"/>
    </source>
</evidence>
<evidence type="ECO:0000256" key="17">
    <source>
        <dbReference type="PROSITE-ProRule" id="PRU01050"/>
    </source>
</evidence>
<evidence type="ECO:0000256" key="1">
    <source>
        <dbReference type="ARBA" id="ARBA00004305"/>
    </source>
</evidence>
<dbReference type="InterPro" id="IPR015946">
    <property type="entry name" value="KH_dom-like_a/b"/>
</dbReference>
<dbReference type="Proteomes" id="UP001591681">
    <property type="component" value="Unassembled WGS sequence"/>
</dbReference>
<feature type="region of interest" description="G4" evidence="17">
    <location>
        <begin position="232"/>
        <end position="235"/>
    </location>
</feature>
<dbReference type="InterPro" id="IPR009019">
    <property type="entry name" value="KH_sf_prok-type"/>
</dbReference>
<evidence type="ECO:0000256" key="3">
    <source>
        <dbReference type="ARBA" id="ARBA00007921"/>
    </source>
</evidence>
<evidence type="ECO:0000256" key="2">
    <source>
        <dbReference type="ARBA" id="ARBA00004637"/>
    </source>
</evidence>
<reference evidence="21 22" key="1">
    <citation type="submission" date="2024-09" db="EMBL/GenBank/DDBJ databases">
        <title>A chromosome-level genome assembly of Gray's grenadier anchovy, Coilia grayii.</title>
        <authorList>
            <person name="Fu Z."/>
        </authorList>
    </citation>
    <scope>NUCLEOTIDE SEQUENCE [LARGE SCALE GENOMIC DNA]</scope>
    <source>
        <strain evidence="21">G4</strain>
        <tissue evidence="21">Muscle</tissue>
    </source>
</reference>
<evidence type="ECO:0000259" key="19">
    <source>
        <dbReference type="PROSITE" id="PS50823"/>
    </source>
</evidence>
<evidence type="ECO:0000313" key="21">
    <source>
        <dbReference type="EMBL" id="KAL2095056.1"/>
    </source>
</evidence>
<name>A0ABD1K7N6_9TELE</name>
<accession>A0ABD1K7N6</accession>
<keyword evidence="11" id="KW-0496">Mitochondrion</keyword>
<comment type="function">
    <text evidence="14">Probable GTPase that plays a role in the mitochondrial ribosomal small subunit assembly. Specifically binds the 12S mitochondrial rRNA (12S mt-rRNA) to a 33 nucleotide section delineating the 3' terminal stem-loop region. May act as a chaperone that protects the 12S mt-rRNA on the 28S mitoribosomal subunit during ribosomal small subunit assembly.</text>
</comment>
<dbReference type="Pfam" id="PF07650">
    <property type="entry name" value="KH_2"/>
    <property type="match status" value="1"/>
</dbReference>
<dbReference type="PROSITE" id="PS50823">
    <property type="entry name" value="KH_TYPE_2"/>
    <property type="match status" value="1"/>
</dbReference>
<comment type="caution">
    <text evidence="21">The sequence shown here is derived from an EMBL/GenBank/DDBJ whole genome shotgun (WGS) entry which is preliminary data.</text>
</comment>
<evidence type="ECO:0000256" key="14">
    <source>
        <dbReference type="ARBA" id="ARBA00025227"/>
    </source>
</evidence>
<gene>
    <name evidence="21" type="ORF">ACEWY4_009775</name>
</gene>